<accession>A0AAN6YVX8</accession>
<dbReference type="PANTHER" id="PTHR34273">
    <property type="entry name" value="METHYLTHIORIBOSE KINASE"/>
    <property type="match status" value="1"/>
</dbReference>
<keyword evidence="5" id="KW-0067">ATP-binding</keyword>
<dbReference type="GeneID" id="89936635"/>
<dbReference type="SUPFAM" id="SSF56112">
    <property type="entry name" value="Protein kinase-like (PK-like)"/>
    <property type="match status" value="1"/>
</dbReference>
<organism evidence="7 8">
    <name type="scientific">Canariomyces notabilis</name>
    <dbReference type="NCBI Taxonomy" id="2074819"/>
    <lineage>
        <taxon>Eukaryota</taxon>
        <taxon>Fungi</taxon>
        <taxon>Dikarya</taxon>
        <taxon>Ascomycota</taxon>
        <taxon>Pezizomycotina</taxon>
        <taxon>Sordariomycetes</taxon>
        <taxon>Sordariomycetidae</taxon>
        <taxon>Sordariales</taxon>
        <taxon>Chaetomiaceae</taxon>
        <taxon>Canariomyces</taxon>
    </lineage>
</organism>
<protein>
    <recommendedName>
        <fullName evidence="6">Aminoglycoside phosphotransferase domain-containing protein</fullName>
    </recommendedName>
</protein>
<dbReference type="Gene3D" id="3.30.200.20">
    <property type="entry name" value="Phosphorylase Kinase, domain 1"/>
    <property type="match status" value="1"/>
</dbReference>
<evidence type="ECO:0000256" key="4">
    <source>
        <dbReference type="ARBA" id="ARBA00022777"/>
    </source>
</evidence>
<evidence type="ECO:0000313" key="8">
    <source>
        <dbReference type="Proteomes" id="UP001302812"/>
    </source>
</evidence>
<reference evidence="7" key="2">
    <citation type="submission" date="2023-05" db="EMBL/GenBank/DDBJ databases">
        <authorList>
            <consortium name="Lawrence Berkeley National Laboratory"/>
            <person name="Steindorff A."/>
            <person name="Hensen N."/>
            <person name="Bonometti L."/>
            <person name="Westerberg I."/>
            <person name="Brannstrom I.O."/>
            <person name="Guillou S."/>
            <person name="Cros-Aarteil S."/>
            <person name="Calhoun S."/>
            <person name="Haridas S."/>
            <person name="Kuo A."/>
            <person name="Mondo S."/>
            <person name="Pangilinan J."/>
            <person name="Riley R."/>
            <person name="Labutti K."/>
            <person name="Andreopoulos B."/>
            <person name="Lipzen A."/>
            <person name="Chen C."/>
            <person name="Yanf M."/>
            <person name="Daum C."/>
            <person name="Ng V."/>
            <person name="Clum A."/>
            <person name="Ohm R."/>
            <person name="Martin F."/>
            <person name="Silar P."/>
            <person name="Natvig D."/>
            <person name="Lalanne C."/>
            <person name="Gautier V."/>
            <person name="Ament-Velasquez S.L."/>
            <person name="Kruys A."/>
            <person name="Hutchinson M.I."/>
            <person name="Powell A.J."/>
            <person name="Barry K."/>
            <person name="Miller A.N."/>
            <person name="Grigoriev I.V."/>
            <person name="Debuchy R."/>
            <person name="Gladieux P."/>
            <person name="Thoren M.H."/>
            <person name="Johannesson H."/>
        </authorList>
    </citation>
    <scope>NUCLEOTIDE SEQUENCE</scope>
    <source>
        <strain evidence="7">CBS 508.74</strain>
    </source>
</reference>
<evidence type="ECO:0000256" key="1">
    <source>
        <dbReference type="ARBA" id="ARBA00010165"/>
    </source>
</evidence>
<comment type="caution">
    <text evidence="7">The sequence shown here is derived from an EMBL/GenBank/DDBJ whole genome shotgun (WGS) entry which is preliminary data.</text>
</comment>
<dbReference type="InterPro" id="IPR011009">
    <property type="entry name" value="Kinase-like_dom_sf"/>
</dbReference>
<dbReference type="GO" id="GO:0016301">
    <property type="term" value="F:kinase activity"/>
    <property type="evidence" value="ECO:0007669"/>
    <property type="project" value="UniProtKB-KW"/>
</dbReference>
<dbReference type="Proteomes" id="UP001302812">
    <property type="component" value="Unassembled WGS sequence"/>
</dbReference>
<dbReference type="Pfam" id="PF01636">
    <property type="entry name" value="APH"/>
    <property type="match status" value="1"/>
</dbReference>
<evidence type="ECO:0000256" key="2">
    <source>
        <dbReference type="ARBA" id="ARBA00022679"/>
    </source>
</evidence>
<evidence type="ECO:0000259" key="6">
    <source>
        <dbReference type="Pfam" id="PF01636"/>
    </source>
</evidence>
<sequence>MAPINPAEEDAIAASILQELSDTSYACSSLTQLRGGTANFVYRGFLAQPLPGDDGFTVKSVIIKHSTDFVAINRDFPLDVTRCTFEGYMLNPLAAFLPPPTADAVIKTPRLYHFNRQTNTQVIQDFPGTEDLKSIFFLPDAADFLPGPSPVTIGHRLGFWLKAFHVWAREQHQGKQHKAIGVNNPMRDLKRMITYDSVLGVIENYPELLAGHKEALETIRDAMGKEFEKLPGEEDGEDWGVIHGDFRSGNVLLQKEPWKATVEGTNKLFIIDWEFSQYGHRAYDLGQMIGDLYERKVFNDIDIVIPVMQGFIDGYGELSDDMAYRIAIHAGVQLITWYIRRPRTGPLTVPLEDIVAGLRVGRDIILKGWEKDRFFEGSMLASLFTK</sequence>
<comment type="similarity">
    <text evidence="1">Belongs to the methylthioribose kinase family.</text>
</comment>
<evidence type="ECO:0000313" key="7">
    <source>
        <dbReference type="EMBL" id="KAK4116045.1"/>
    </source>
</evidence>
<keyword evidence="8" id="KW-1185">Reference proteome</keyword>
<name>A0AAN6YVX8_9PEZI</name>
<feature type="domain" description="Aminoglycoside phosphotransferase" evidence="6">
    <location>
        <begin position="213"/>
        <end position="296"/>
    </location>
</feature>
<dbReference type="Gene3D" id="3.90.1200.10">
    <property type="match status" value="1"/>
</dbReference>
<evidence type="ECO:0000256" key="5">
    <source>
        <dbReference type="ARBA" id="ARBA00022840"/>
    </source>
</evidence>
<keyword evidence="2" id="KW-0808">Transferase</keyword>
<proteinExistence type="inferred from homology"/>
<dbReference type="RefSeq" id="XP_064673615.1">
    <property type="nucleotide sequence ID" value="XM_064812510.1"/>
</dbReference>
<keyword evidence="3" id="KW-0547">Nucleotide-binding</keyword>
<evidence type="ECO:0000256" key="3">
    <source>
        <dbReference type="ARBA" id="ARBA00022741"/>
    </source>
</evidence>
<gene>
    <name evidence="7" type="ORF">N656DRAFT_723049</name>
</gene>
<dbReference type="GO" id="GO:0005524">
    <property type="term" value="F:ATP binding"/>
    <property type="evidence" value="ECO:0007669"/>
    <property type="project" value="UniProtKB-KW"/>
</dbReference>
<dbReference type="EMBL" id="MU853333">
    <property type="protein sequence ID" value="KAK4116045.1"/>
    <property type="molecule type" value="Genomic_DNA"/>
</dbReference>
<reference evidence="7" key="1">
    <citation type="journal article" date="2023" name="Mol. Phylogenet. Evol.">
        <title>Genome-scale phylogeny and comparative genomics of the fungal order Sordariales.</title>
        <authorList>
            <person name="Hensen N."/>
            <person name="Bonometti L."/>
            <person name="Westerberg I."/>
            <person name="Brannstrom I.O."/>
            <person name="Guillou S."/>
            <person name="Cros-Aarteil S."/>
            <person name="Calhoun S."/>
            <person name="Haridas S."/>
            <person name="Kuo A."/>
            <person name="Mondo S."/>
            <person name="Pangilinan J."/>
            <person name="Riley R."/>
            <person name="LaButti K."/>
            <person name="Andreopoulos B."/>
            <person name="Lipzen A."/>
            <person name="Chen C."/>
            <person name="Yan M."/>
            <person name="Daum C."/>
            <person name="Ng V."/>
            <person name="Clum A."/>
            <person name="Steindorff A."/>
            <person name="Ohm R.A."/>
            <person name="Martin F."/>
            <person name="Silar P."/>
            <person name="Natvig D.O."/>
            <person name="Lalanne C."/>
            <person name="Gautier V."/>
            <person name="Ament-Velasquez S.L."/>
            <person name="Kruys A."/>
            <person name="Hutchinson M.I."/>
            <person name="Powell A.J."/>
            <person name="Barry K."/>
            <person name="Miller A.N."/>
            <person name="Grigoriev I.V."/>
            <person name="Debuchy R."/>
            <person name="Gladieux P."/>
            <person name="Hiltunen Thoren M."/>
            <person name="Johannesson H."/>
        </authorList>
    </citation>
    <scope>NUCLEOTIDE SEQUENCE</scope>
    <source>
        <strain evidence="7">CBS 508.74</strain>
    </source>
</reference>
<keyword evidence="4" id="KW-0418">Kinase</keyword>
<dbReference type="InterPro" id="IPR002575">
    <property type="entry name" value="Aminoglycoside_PTrfase"/>
</dbReference>
<dbReference type="PANTHER" id="PTHR34273:SF2">
    <property type="entry name" value="METHYLTHIORIBOSE KINASE"/>
    <property type="match status" value="1"/>
</dbReference>
<dbReference type="AlphaFoldDB" id="A0AAN6YVX8"/>